<comment type="caution">
    <text evidence="1">The sequence shown here is derived from an EMBL/GenBank/DDBJ whole genome shotgun (WGS) entry which is preliminary data.</text>
</comment>
<evidence type="ECO:0000313" key="2">
    <source>
        <dbReference type="Proteomes" id="UP000789375"/>
    </source>
</evidence>
<dbReference type="AlphaFoldDB" id="A0A9N8VC60"/>
<gene>
    <name evidence="1" type="ORF">FMOSSE_LOCUS1180</name>
</gene>
<proteinExistence type="predicted"/>
<sequence>MVKGDQSAFLPFKYAQIRIITFNDDFFSDLRYIEDENDSEKEFESEKSDVMYDTIAETQNYIVDKKERKKLSSKRYIEEELYNANH</sequence>
<name>A0A9N8VC60_FUNMO</name>
<protein>
    <submittedName>
        <fullName evidence="1">11117_t:CDS:1</fullName>
    </submittedName>
</protein>
<keyword evidence="2" id="KW-1185">Reference proteome</keyword>
<accession>A0A9N8VC60</accession>
<organism evidence="1 2">
    <name type="scientific">Funneliformis mosseae</name>
    <name type="common">Endomycorrhizal fungus</name>
    <name type="synonym">Glomus mosseae</name>
    <dbReference type="NCBI Taxonomy" id="27381"/>
    <lineage>
        <taxon>Eukaryota</taxon>
        <taxon>Fungi</taxon>
        <taxon>Fungi incertae sedis</taxon>
        <taxon>Mucoromycota</taxon>
        <taxon>Glomeromycotina</taxon>
        <taxon>Glomeromycetes</taxon>
        <taxon>Glomerales</taxon>
        <taxon>Glomeraceae</taxon>
        <taxon>Funneliformis</taxon>
    </lineage>
</organism>
<dbReference type="EMBL" id="CAJVPP010000133">
    <property type="protein sequence ID" value="CAG8446038.1"/>
    <property type="molecule type" value="Genomic_DNA"/>
</dbReference>
<reference evidence="1" key="1">
    <citation type="submission" date="2021-06" db="EMBL/GenBank/DDBJ databases">
        <authorList>
            <person name="Kallberg Y."/>
            <person name="Tangrot J."/>
            <person name="Rosling A."/>
        </authorList>
    </citation>
    <scope>NUCLEOTIDE SEQUENCE</scope>
    <source>
        <strain evidence="1">87-6 pot B 2015</strain>
    </source>
</reference>
<dbReference type="Proteomes" id="UP000789375">
    <property type="component" value="Unassembled WGS sequence"/>
</dbReference>
<evidence type="ECO:0000313" key="1">
    <source>
        <dbReference type="EMBL" id="CAG8446038.1"/>
    </source>
</evidence>